<dbReference type="EMBL" id="KQ965792">
    <property type="protein sequence ID" value="KXS11997.1"/>
    <property type="molecule type" value="Genomic_DNA"/>
</dbReference>
<dbReference type="SUPFAM" id="SSF53474">
    <property type="entry name" value="alpha/beta-Hydrolases"/>
    <property type="match status" value="1"/>
</dbReference>
<dbReference type="Gene3D" id="3.40.50.1820">
    <property type="entry name" value="alpha/beta hydrolase"/>
    <property type="match status" value="1"/>
</dbReference>
<keyword evidence="2" id="KW-0378">Hydrolase</keyword>
<dbReference type="PANTHER" id="PTHR47668">
    <property type="entry name" value="DIENELACTONE HYDROLASE FAMILY PROTEIN (AFU_ORTHOLOGUE AFUA_6G01940)"/>
    <property type="match status" value="1"/>
</dbReference>
<sequence length="266" mass="28970">MTLDTSLTSADCCRVPASPNFKPTSEYVPVGKTLHNVDGYGFDLYVTPESAPKGKAAIIGIYDVFGVHPNPRQVADNLAKATGVTVIFPDVFHGNPWDIRDFPPKDGFEALIKHVTNQAPWEVVGKDIKNTIQWAKTNLGAEKFGIVGFCWGAKQAVKASAEFGNSELVGGALFHQSFTEPSDAETVQMPLCLLPSQGEPDLTEYFGVLKKRFGDVVVHQRFDDMPHGWCGASADFSNPVNRQRTEEAVTVAARFFAQVLPGANKL</sequence>
<protein>
    <submittedName>
        <fullName evidence="2">Alpha/beta-hydrolase</fullName>
    </submittedName>
</protein>
<dbReference type="Proteomes" id="UP000070544">
    <property type="component" value="Unassembled WGS sequence"/>
</dbReference>
<organism evidence="2 3">
    <name type="scientific">Gonapodya prolifera (strain JEL478)</name>
    <name type="common">Monoblepharis prolifera</name>
    <dbReference type="NCBI Taxonomy" id="1344416"/>
    <lineage>
        <taxon>Eukaryota</taxon>
        <taxon>Fungi</taxon>
        <taxon>Fungi incertae sedis</taxon>
        <taxon>Chytridiomycota</taxon>
        <taxon>Chytridiomycota incertae sedis</taxon>
        <taxon>Monoblepharidomycetes</taxon>
        <taxon>Monoblepharidales</taxon>
        <taxon>Gonapodyaceae</taxon>
        <taxon>Gonapodya</taxon>
    </lineage>
</organism>
<name>A0A139A5A7_GONPJ</name>
<dbReference type="OMA" id="YDIFGIW"/>
<proteinExistence type="predicted"/>
<keyword evidence="3" id="KW-1185">Reference proteome</keyword>
<evidence type="ECO:0000259" key="1">
    <source>
        <dbReference type="Pfam" id="PF01738"/>
    </source>
</evidence>
<evidence type="ECO:0000313" key="3">
    <source>
        <dbReference type="Proteomes" id="UP000070544"/>
    </source>
</evidence>
<evidence type="ECO:0000313" key="2">
    <source>
        <dbReference type="EMBL" id="KXS11997.1"/>
    </source>
</evidence>
<dbReference type="OrthoDB" id="2147163at2759"/>
<gene>
    <name evidence="2" type="ORF">M427DRAFT_157590</name>
</gene>
<dbReference type="InterPro" id="IPR002925">
    <property type="entry name" value="Dienelactn_hydro"/>
</dbReference>
<dbReference type="GO" id="GO:0016787">
    <property type="term" value="F:hydrolase activity"/>
    <property type="evidence" value="ECO:0007669"/>
    <property type="project" value="UniProtKB-KW"/>
</dbReference>
<reference evidence="2 3" key="1">
    <citation type="journal article" date="2015" name="Genome Biol. Evol.">
        <title>Phylogenomic analyses indicate that early fungi evolved digesting cell walls of algal ancestors of land plants.</title>
        <authorList>
            <person name="Chang Y."/>
            <person name="Wang S."/>
            <person name="Sekimoto S."/>
            <person name="Aerts A.L."/>
            <person name="Choi C."/>
            <person name="Clum A."/>
            <person name="LaButti K.M."/>
            <person name="Lindquist E.A."/>
            <person name="Yee Ngan C."/>
            <person name="Ohm R.A."/>
            <person name="Salamov A.A."/>
            <person name="Grigoriev I.V."/>
            <person name="Spatafora J.W."/>
            <person name="Berbee M.L."/>
        </authorList>
    </citation>
    <scope>NUCLEOTIDE SEQUENCE [LARGE SCALE GENOMIC DNA]</scope>
    <source>
        <strain evidence="2 3">JEL478</strain>
    </source>
</reference>
<accession>A0A139A5A7</accession>
<dbReference type="AlphaFoldDB" id="A0A139A5A7"/>
<dbReference type="STRING" id="1344416.A0A139A5A7"/>
<dbReference type="Pfam" id="PF01738">
    <property type="entry name" value="DLH"/>
    <property type="match status" value="1"/>
</dbReference>
<dbReference type="PANTHER" id="PTHR47668:SF1">
    <property type="entry name" value="DIENELACTONE HYDROLASE DOMAIN-CONTAINING PROTEIN-RELATED"/>
    <property type="match status" value="1"/>
</dbReference>
<dbReference type="InterPro" id="IPR029058">
    <property type="entry name" value="AB_hydrolase_fold"/>
</dbReference>
<feature type="domain" description="Dienelactone hydrolase" evidence="1">
    <location>
        <begin position="46"/>
        <end position="258"/>
    </location>
</feature>